<dbReference type="AlphaFoldDB" id="A0A2P2PSY0"/>
<organism evidence="1">
    <name type="scientific">Rhizophora mucronata</name>
    <name type="common">Asiatic mangrove</name>
    <dbReference type="NCBI Taxonomy" id="61149"/>
    <lineage>
        <taxon>Eukaryota</taxon>
        <taxon>Viridiplantae</taxon>
        <taxon>Streptophyta</taxon>
        <taxon>Embryophyta</taxon>
        <taxon>Tracheophyta</taxon>
        <taxon>Spermatophyta</taxon>
        <taxon>Magnoliopsida</taxon>
        <taxon>eudicotyledons</taxon>
        <taxon>Gunneridae</taxon>
        <taxon>Pentapetalae</taxon>
        <taxon>rosids</taxon>
        <taxon>fabids</taxon>
        <taxon>Malpighiales</taxon>
        <taxon>Rhizophoraceae</taxon>
        <taxon>Rhizophora</taxon>
    </lineage>
</organism>
<reference evidence="1" key="1">
    <citation type="submission" date="2018-02" db="EMBL/GenBank/DDBJ databases">
        <title>Rhizophora mucronata_Transcriptome.</title>
        <authorList>
            <person name="Meera S.P."/>
            <person name="Sreeshan A."/>
            <person name="Augustine A."/>
        </authorList>
    </citation>
    <scope>NUCLEOTIDE SEQUENCE</scope>
    <source>
        <tissue evidence="1">Leaf</tissue>
    </source>
</reference>
<sequence>MQDITMILKFRGNRMLF</sequence>
<accession>A0A2P2PSY0</accession>
<name>A0A2P2PSY0_RHIMU</name>
<evidence type="ECO:0000313" key="1">
    <source>
        <dbReference type="EMBL" id="MBX57858.1"/>
    </source>
</evidence>
<protein>
    <submittedName>
        <fullName evidence="1">Uncharacterized protein</fullName>
    </submittedName>
</protein>
<dbReference type="EMBL" id="GGEC01077374">
    <property type="protein sequence ID" value="MBX57858.1"/>
    <property type="molecule type" value="Transcribed_RNA"/>
</dbReference>
<proteinExistence type="predicted"/>